<dbReference type="PANTHER" id="PTHR47926">
    <property type="entry name" value="PENTATRICOPEPTIDE REPEAT-CONTAINING PROTEIN"/>
    <property type="match status" value="1"/>
</dbReference>
<dbReference type="GO" id="GO:0009451">
    <property type="term" value="P:RNA modification"/>
    <property type="evidence" value="ECO:0007669"/>
    <property type="project" value="InterPro"/>
</dbReference>
<dbReference type="InterPro" id="IPR002885">
    <property type="entry name" value="PPR_rpt"/>
</dbReference>
<dbReference type="KEGG" id="smo:SELMODRAFT_423155"/>
<dbReference type="Pfam" id="PF01535">
    <property type="entry name" value="PPR"/>
    <property type="match status" value="4"/>
</dbReference>
<name>D8SKR4_SELML</name>
<dbReference type="Gene3D" id="1.25.40.10">
    <property type="entry name" value="Tetratricopeptide repeat domain"/>
    <property type="match status" value="2"/>
</dbReference>
<dbReference type="InParanoid" id="D8SKR4"/>
<evidence type="ECO:0000313" key="3">
    <source>
        <dbReference type="EMBL" id="EFJ15024.1"/>
    </source>
</evidence>
<dbReference type="STRING" id="88036.D8SKR4"/>
<dbReference type="NCBIfam" id="TIGR00756">
    <property type="entry name" value="PPR"/>
    <property type="match status" value="1"/>
</dbReference>
<evidence type="ECO:0000313" key="4">
    <source>
        <dbReference type="Proteomes" id="UP000001514"/>
    </source>
</evidence>
<sequence length="340" mass="36926">MSTDLELDPLVSSALISMHGKSRDLEAATKVYNQIKNHPGSMASRTAMLTALSQNGYLEQARQIFLEAIPFERSTSAWNAMISAYAQNNEDESAVATFLAMVVEGVTPDNVTFTSLLGSCSALPLDLVKLLHATMEDGDPAFELDDFATSALVKSYGKCGDFESASTVFHDRLSAEDPASWNVVMAAFSQNGAPGESIGYLRRMLLAGVRPNLITFATALDACSSLAQATLASLLHSMIVESRLESSELVSNALVNLYGKCGISRSALDVFRAIPRQQQTVVSWTSIITARRWLDSNLCKNVATAAASTEVRKLDVSNEDGHKTYLTLDARFLTQHKERE</sequence>
<dbReference type="HOGENOM" id="CLU_850995_0_0_1"/>
<dbReference type="Proteomes" id="UP000001514">
    <property type="component" value="Unassembled WGS sequence"/>
</dbReference>
<dbReference type="eggNOG" id="KOG4197">
    <property type="taxonomic scope" value="Eukaryota"/>
</dbReference>
<keyword evidence="1" id="KW-0677">Repeat</keyword>
<feature type="repeat" description="PPR" evidence="2">
    <location>
        <begin position="74"/>
        <end position="108"/>
    </location>
</feature>
<protein>
    <recommendedName>
        <fullName evidence="5">Pentacotripeptide-repeat region of PRORP domain-containing protein</fullName>
    </recommendedName>
</protein>
<dbReference type="Pfam" id="PF13041">
    <property type="entry name" value="PPR_2"/>
    <property type="match status" value="1"/>
</dbReference>
<accession>D8SKR4</accession>
<evidence type="ECO:0008006" key="5">
    <source>
        <dbReference type="Google" id="ProtNLM"/>
    </source>
</evidence>
<keyword evidence="4" id="KW-1185">Reference proteome</keyword>
<dbReference type="InterPro" id="IPR046960">
    <property type="entry name" value="PPR_At4g14850-like_plant"/>
</dbReference>
<dbReference type="Gramene" id="EFJ15024">
    <property type="protein sequence ID" value="EFJ15024"/>
    <property type="gene ID" value="SELMODRAFT_423155"/>
</dbReference>
<reference evidence="3 4" key="1">
    <citation type="journal article" date="2011" name="Science">
        <title>The Selaginella genome identifies genetic changes associated with the evolution of vascular plants.</title>
        <authorList>
            <person name="Banks J.A."/>
            <person name="Nishiyama T."/>
            <person name="Hasebe M."/>
            <person name="Bowman J.L."/>
            <person name="Gribskov M."/>
            <person name="dePamphilis C."/>
            <person name="Albert V.A."/>
            <person name="Aono N."/>
            <person name="Aoyama T."/>
            <person name="Ambrose B.A."/>
            <person name="Ashton N.W."/>
            <person name="Axtell M.J."/>
            <person name="Barker E."/>
            <person name="Barker M.S."/>
            <person name="Bennetzen J.L."/>
            <person name="Bonawitz N.D."/>
            <person name="Chapple C."/>
            <person name="Cheng C."/>
            <person name="Correa L.G."/>
            <person name="Dacre M."/>
            <person name="DeBarry J."/>
            <person name="Dreyer I."/>
            <person name="Elias M."/>
            <person name="Engstrom E.M."/>
            <person name="Estelle M."/>
            <person name="Feng L."/>
            <person name="Finet C."/>
            <person name="Floyd S.K."/>
            <person name="Frommer W.B."/>
            <person name="Fujita T."/>
            <person name="Gramzow L."/>
            <person name="Gutensohn M."/>
            <person name="Harholt J."/>
            <person name="Hattori M."/>
            <person name="Heyl A."/>
            <person name="Hirai T."/>
            <person name="Hiwatashi Y."/>
            <person name="Ishikawa M."/>
            <person name="Iwata M."/>
            <person name="Karol K.G."/>
            <person name="Koehler B."/>
            <person name="Kolukisaoglu U."/>
            <person name="Kubo M."/>
            <person name="Kurata T."/>
            <person name="Lalonde S."/>
            <person name="Li K."/>
            <person name="Li Y."/>
            <person name="Litt A."/>
            <person name="Lyons E."/>
            <person name="Manning G."/>
            <person name="Maruyama T."/>
            <person name="Michael T.P."/>
            <person name="Mikami K."/>
            <person name="Miyazaki S."/>
            <person name="Morinaga S."/>
            <person name="Murata T."/>
            <person name="Mueller-Roeber B."/>
            <person name="Nelson D.R."/>
            <person name="Obara M."/>
            <person name="Oguri Y."/>
            <person name="Olmstead R.G."/>
            <person name="Onodera N."/>
            <person name="Petersen B.L."/>
            <person name="Pils B."/>
            <person name="Prigge M."/>
            <person name="Rensing S.A."/>
            <person name="Riano-Pachon D.M."/>
            <person name="Roberts A.W."/>
            <person name="Sato Y."/>
            <person name="Scheller H.V."/>
            <person name="Schulz B."/>
            <person name="Schulz C."/>
            <person name="Shakirov E.V."/>
            <person name="Shibagaki N."/>
            <person name="Shinohara N."/>
            <person name="Shippen D.E."/>
            <person name="Soerensen I."/>
            <person name="Sotooka R."/>
            <person name="Sugimoto N."/>
            <person name="Sugita M."/>
            <person name="Sumikawa N."/>
            <person name="Tanurdzic M."/>
            <person name="Theissen G."/>
            <person name="Ulvskov P."/>
            <person name="Wakazuki S."/>
            <person name="Weng J.K."/>
            <person name="Willats W.W."/>
            <person name="Wipf D."/>
            <person name="Wolf P.G."/>
            <person name="Yang L."/>
            <person name="Zimmer A.D."/>
            <person name="Zhu Q."/>
            <person name="Mitros T."/>
            <person name="Hellsten U."/>
            <person name="Loque D."/>
            <person name="Otillar R."/>
            <person name="Salamov A."/>
            <person name="Schmutz J."/>
            <person name="Shapiro H."/>
            <person name="Lindquist E."/>
            <person name="Lucas S."/>
            <person name="Rokhsar D."/>
            <person name="Grigoriev I.V."/>
        </authorList>
    </citation>
    <scope>NUCLEOTIDE SEQUENCE [LARGE SCALE GENOMIC DNA]</scope>
</reference>
<evidence type="ECO:0000256" key="1">
    <source>
        <dbReference type="ARBA" id="ARBA00022737"/>
    </source>
</evidence>
<organism evidence="4">
    <name type="scientific">Selaginella moellendorffii</name>
    <name type="common">Spikemoss</name>
    <dbReference type="NCBI Taxonomy" id="88036"/>
    <lineage>
        <taxon>Eukaryota</taxon>
        <taxon>Viridiplantae</taxon>
        <taxon>Streptophyta</taxon>
        <taxon>Embryophyta</taxon>
        <taxon>Tracheophyta</taxon>
        <taxon>Lycopodiopsida</taxon>
        <taxon>Selaginellales</taxon>
        <taxon>Selaginellaceae</taxon>
        <taxon>Selaginella</taxon>
    </lineage>
</organism>
<gene>
    <name evidence="3" type="ORF">SELMODRAFT_423155</name>
</gene>
<dbReference type="AlphaFoldDB" id="D8SKR4"/>
<dbReference type="GO" id="GO:0003723">
    <property type="term" value="F:RNA binding"/>
    <property type="evidence" value="ECO:0007669"/>
    <property type="project" value="InterPro"/>
</dbReference>
<evidence type="ECO:0000256" key="2">
    <source>
        <dbReference type="PROSITE-ProRule" id="PRU00708"/>
    </source>
</evidence>
<proteinExistence type="predicted"/>
<dbReference type="PANTHER" id="PTHR47926:SF533">
    <property type="entry name" value="DYW DOMAIN-CONTAINING PROTEIN"/>
    <property type="match status" value="1"/>
</dbReference>
<feature type="repeat" description="PPR" evidence="2">
    <location>
        <begin position="177"/>
        <end position="211"/>
    </location>
</feature>
<dbReference type="InterPro" id="IPR011990">
    <property type="entry name" value="TPR-like_helical_dom_sf"/>
</dbReference>
<dbReference type="PROSITE" id="PS51375">
    <property type="entry name" value="PPR"/>
    <property type="match status" value="2"/>
</dbReference>
<dbReference type="EMBL" id="GL377625">
    <property type="protein sequence ID" value="EFJ15024.1"/>
    <property type="molecule type" value="Genomic_DNA"/>
</dbReference>